<gene>
    <name evidence="2" type="ORF">GCM10009825_03870</name>
</gene>
<keyword evidence="1" id="KW-0732">Signal</keyword>
<keyword evidence="3" id="KW-1185">Reference proteome</keyword>
<proteinExistence type="predicted"/>
<evidence type="ECO:0000256" key="1">
    <source>
        <dbReference type="SAM" id="SignalP"/>
    </source>
</evidence>
<feature type="signal peptide" evidence="1">
    <location>
        <begin position="1"/>
        <end position="24"/>
    </location>
</feature>
<reference evidence="2 3" key="1">
    <citation type="journal article" date="2019" name="Int. J. Syst. Evol. Microbiol.">
        <title>The Global Catalogue of Microorganisms (GCM) 10K type strain sequencing project: providing services to taxonomists for standard genome sequencing and annotation.</title>
        <authorList>
            <consortium name="The Broad Institute Genomics Platform"/>
            <consortium name="The Broad Institute Genome Sequencing Center for Infectious Disease"/>
            <person name="Wu L."/>
            <person name="Ma J."/>
        </authorList>
    </citation>
    <scope>NUCLEOTIDE SEQUENCE [LARGE SCALE GENOMIC DNA]</scope>
    <source>
        <strain evidence="2 3">JCM 15921</strain>
    </source>
</reference>
<organism evidence="2 3">
    <name type="scientific">Arthrobacter humicola</name>
    <dbReference type="NCBI Taxonomy" id="409291"/>
    <lineage>
        <taxon>Bacteria</taxon>
        <taxon>Bacillati</taxon>
        <taxon>Actinomycetota</taxon>
        <taxon>Actinomycetes</taxon>
        <taxon>Micrococcales</taxon>
        <taxon>Micrococcaceae</taxon>
        <taxon>Arthrobacter</taxon>
    </lineage>
</organism>
<protein>
    <recommendedName>
        <fullName evidence="4">Lipoprotein</fullName>
    </recommendedName>
</protein>
<evidence type="ECO:0000313" key="3">
    <source>
        <dbReference type="Proteomes" id="UP001500102"/>
    </source>
</evidence>
<dbReference type="PROSITE" id="PS51257">
    <property type="entry name" value="PROKAR_LIPOPROTEIN"/>
    <property type="match status" value="1"/>
</dbReference>
<name>A0ABN2YFY0_9MICC</name>
<comment type="caution">
    <text evidence="2">The sequence shown here is derived from an EMBL/GenBank/DDBJ whole genome shotgun (WGS) entry which is preliminary data.</text>
</comment>
<dbReference type="Proteomes" id="UP001500102">
    <property type="component" value="Unassembled WGS sequence"/>
</dbReference>
<evidence type="ECO:0008006" key="4">
    <source>
        <dbReference type="Google" id="ProtNLM"/>
    </source>
</evidence>
<evidence type="ECO:0000313" key="2">
    <source>
        <dbReference type="EMBL" id="GAA2126613.1"/>
    </source>
</evidence>
<accession>A0ABN2YFY0</accession>
<dbReference type="RefSeq" id="WP_344361451.1">
    <property type="nucleotide sequence ID" value="NZ_BAAAQB010000006.1"/>
</dbReference>
<feature type="chain" id="PRO_5047435863" description="Lipoprotein" evidence="1">
    <location>
        <begin position="25"/>
        <end position="165"/>
    </location>
</feature>
<dbReference type="EMBL" id="BAAAQB010000006">
    <property type="protein sequence ID" value="GAA2126613.1"/>
    <property type="molecule type" value="Genomic_DNA"/>
</dbReference>
<sequence length="165" mass="16768">MRKLAAVAALALTAVLVTSCRPEAVCPAIAQAPVVSLTVDREYAPSVKTIHLLACQDGRCKEADLELVPGSVAVDQGCKPGPSGLDGVCSATSSPDGTLTGMLMMETLTANRIEVTATGTSNTGAPLPARTAAFTPRVAHPFGEQCGSFITAHAVLDAAGLRPSP</sequence>